<dbReference type="Gene3D" id="3.40.1760.10">
    <property type="entry name" value="YfbM-like super family"/>
    <property type="match status" value="1"/>
</dbReference>
<organism evidence="2 3">
    <name type="scientific">Terrimonas ginsenosidimutans</name>
    <dbReference type="NCBI Taxonomy" id="2908004"/>
    <lineage>
        <taxon>Bacteria</taxon>
        <taxon>Pseudomonadati</taxon>
        <taxon>Bacteroidota</taxon>
        <taxon>Chitinophagia</taxon>
        <taxon>Chitinophagales</taxon>
        <taxon>Chitinophagaceae</taxon>
        <taxon>Terrimonas</taxon>
    </lineage>
</organism>
<gene>
    <name evidence="2" type="ORF">LZZ85_05770</name>
</gene>
<dbReference type="InterPro" id="IPR015068">
    <property type="entry name" value="DUF1877"/>
</dbReference>
<keyword evidence="3" id="KW-1185">Reference proteome</keyword>
<evidence type="ECO:0000313" key="2">
    <source>
        <dbReference type="EMBL" id="MCG2613776.1"/>
    </source>
</evidence>
<name>A0ABS9KN73_9BACT</name>
<dbReference type="Pfam" id="PF08974">
    <property type="entry name" value="DUF1877"/>
    <property type="match status" value="1"/>
</dbReference>
<reference evidence="2" key="1">
    <citation type="submission" date="2022-01" db="EMBL/GenBank/DDBJ databases">
        <authorList>
            <person name="Jo J.-H."/>
            <person name="Im W.-T."/>
        </authorList>
    </citation>
    <scope>NUCLEOTIDE SEQUENCE</scope>
    <source>
        <strain evidence="2">NA20</strain>
    </source>
</reference>
<dbReference type="EMBL" id="JAKLTR010000003">
    <property type="protein sequence ID" value="MCG2613776.1"/>
    <property type="molecule type" value="Genomic_DNA"/>
</dbReference>
<keyword evidence="1" id="KW-0175">Coiled coil</keyword>
<dbReference type="RefSeq" id="WP_237869519.1">
    <property type="nucleotide sequence ID" value="NZ_JAKLTR010000003.1"/>
</dbReference>
<evidence type="ECO:0000256" key="1">
    <source>
        <dbReference type="SAM" id="Coils"/>
    </source>
</evidence>
<sequence length="163" mass="18538">MSMIFNILRVSEAELDSYLKDSSRLEERLDSIEEGDASLVDIDQSWEGILFLLTGQNLEQLDHPLGKALFSNQQIDQQQDLGYGPAQYLTPDQVKELDKKLAAISAEDFRKGFDSDKMSEMGIHPNIWSQDYALDYVSEYFESVQEVFALASKNDEAIITFLN</sequence>
<evidence type="ECO:0000313" key="3">
    <source>
        <dbReference type="Proteomes" id="UP001165367"/>
    </source>
</evidence>
<comment type="caution">
    <text evidence="2">The sequence shown here is derived from an EMBL/GenBank/DDBJ whole genome shotgun (WGS) entry which is preliminary data.</text>
</comment>
<dbReference type="Proteomes" id="UP001165367">
    <property type="component" value="Unassembled WGS sequence"/>
</dbReference>
<dbReference type="InterPro" id="IPR035944">
    <property type="entry name" value="YfbM-like_sf"/>
</dbReference>
<proteinExistence type="predicted"/>
<protein>
    <submittedName>
        <fullName evidence="2">YfbM family protein</fullName>
    </submittedName>
</protein>
<dbReference type="SUPFAM" id="SSF111069">
    <property type="entry name" value="Hypothetical protein yfbM"/>
    <property type="match status" value="1"/>
</dbReference>
<accession>A0ABS9KN73</accession>
<feature type="coiled-coil region" evidence="1">
    <location>
        <begin position="8"/>
        <end position="35"/>
    </location>
</feature>